<dbReference type="EMBL" id="BARS01005243">
    <property type="protein sequence ID" value="GAF70337.1"/>
    <property type="molecule type" value="Genomic_DNA"/>
</dbReference>
<gene>
    <name evidence="1" type="ORF">S01H1_10263</name>
</gene>
<accession>X0S315</accession>
<name>X0S315_9ZZZZ</name>
<protein>
    <submittedName>
        <fullName evidence="1">Uncharacterized protein</fullName>
    </submittedName>
</protein>
<evidence type="ECO:0000313" key="1">
    <source>
        <dbReference type="EMBL" id="GAF70337.1"/>
    </source>
</evidence>
<dbReference type="AlphaFoldDB" id="X0S315"/>
<proteinExistence type="predicted"/>
<sequence>MSLEDIIDRTLENKRVWDLAGDEQMQLLLALKYLKSISDSLAEIAQAQKRG</sequence>
<reference evidence="1" key="1">
    <citation type="journal article" date="2014" name="Front. Microbiol.">
        <title>High frequency of phylogenetically diverse reductive dehalogenase-homologous genes in deep subseafloor sedimentary metagenomes.</title>
        <authorList>
            <person name="Kawai M."/>
            <person name="Futagami T."/>
            <person name="Toyoda A."/>
            <person name="Takaki Y."/>
            <person name="Nishi S."/>
            <person name="Hori S."/>
            <person name="Arai W."/>
            <person name="Tsubouchi T."/>
            <person name="Morono Y."/>
            <person name="Uchiyama I."/>
            <person name="Ito T."/>
            <person name="Fujiyama A."/>
            <person name="Inagaki F."/>
            <person name="Takami H."/>
        </authorList>
    </citation>
    <scope>NUCLEOTIDE SEQUENCE</scope>
    <source>
        <strain evidence="1">Expedition CK06-06</strain>
    </source>
</reference>
<comment type="caution">
    <text evidence="1">The sequence shown here is derived from an EMBL/GenBank/DDBJ whole genome shotgun (WGS) entry which is preliminary data.</text>
</comment>
<organism evidence="1">
    <name type="scientific">marine sediment metagenome</name>
    <dbReference type="NCBI Taxonomy" id="412755"/>
    <lineage>
        <taxon>unclassified sequences</taxon>
        <taxon>metagenomes</taxon>
        <taxon>ecological metagenomes</taxon>
    </lineage>
</organism>